<reference evidence="6" key="1">
    <citation type="submission" date="2017-01" db="EMBL/GenBank/DDBJ databases">
        <title>Novel pathways for hydrocarbon cycling and metabolic interdependencies in hydrothermal sediment communities.</title>
        <authorList>
            <person name="Dombrowski N."/>
            <person name="Seitz K."/>
            <person name="Teske A."/>
            <person name="Baker B."/>
        </authorList>
    </citation>
    <scope>NUCLEOTIDE SEQUENCE [LARGE SCALE GENOMIC DNA]</scope>
</reference>
<dbReference type="Gene3D" id="1.20.120.580">
    <property type="entry name" value="bsu32300-like"/>
    <property type="match status" value="1"/>
</dbReference>
<proteinExistence type="inferred from homology"/>
<dbReference type="InterPro" id="IPR008201">
    <property type="entry name" value="HepT-like"/>
</dbReference>
<dbReference type="Proteomes" id="UP000191663">
    <property type="component" value="Unassembled WGS sequence"/>
</dbReference>
<dbReference type="GO" id="GO:0004540">
    <property type="term" value="F:RNA nuclease activity"/>
    <property type="evidence" value="ECO:0007669"/>
    <property type="project" value="InterPro"/>
</dbReference>
<organism evidence="5 6">
    <name type="scientific">candidate division WOR-3 bacterium 4484_100</name>
    <dbReference type="NCBI Taxonomy" id="1936077"/>
    <lineage>
        <taxon>Bacteria</taxon>
        <taxon>Bacteria division WOR-3</taxon>
    </lineage>
</organism>
<protein>
    <recommendedName>
        <fullName evidence="7">DUF86 domain-containing protein</fullName>
    </recommendedName>
</protein>
<evidence type="ECO:0000256" key="4">
    <source>
        <dbReference type="ARBA" id="ARBA00024207"/>
    </source>
</evidence>
<evidence type="ECO:0000256" key="1">
    <source>
        <dbReference type="ARBA" id="ARBA00022649"/>
    </source>
</evidence>
<evidence type="ECO:0000313" key="5">
    <source>
        <dbReference type="EMBL" id="OPX18323.1"/>
    </source>
</evidence>
<comment type="caution">
    <text evidence="5">The sequence shown here is derived from an EMBL/GenBank/DDBJ whole genome shotgun (WGS) entry which is preliminary data.</text>
</comment>
<comment type="similarity">
    <text evidence="4">Belongs to the HepT RNase toxin family.</text>
</comment>
<evidence type="ECO:0000256" key="2">
    <source>
        <dbReference type="ARBA" id="ARBA00022722"/>
    </source>
</evidence>
<dbReference type="AlphaFoldDB" id="A0A1V4QG20"/>
<evidence type="ECO:0000256" key="3">
    <source>
        <dbReference type="ARBA" id="ARBA00022801"/>
    </source>
</evidence>
<gene>
    <name evidence="5" type="ORF">BXT86_01815</name>
</gene>
<dbReference type="Pfam" id="PF01934">
    <property type="entry name" value="HepT-like"/>
    <property type="match status" value="1"/>
</dbReference>
<dbReference type="PANTHER" id="PTHR33397">
    <property type="entry name" value="UPF0331 PROTEIN YUTE"/>
    <property type="match status" value="1"/>
</dbReference>
<dbReference type="GO" id="GO:0110001">
    <property type="term" value="C:toxin-antitoxin complex"/>
    <property type="evidence" value="ECO:0007669"/>
    <property type="project" value="InterPro"/>
</dbReference>
<dbReference type="EMBL" id="MUKB01000024">
    <property type="protein sequence ID" value="OPX18323.1"/>
    <property type="molecule type" value="Genomic_DNA"/>
</dbReference>
<dbReference type="GO" id="GO:0016787">
    <property type="term" value="F:hydrolase activity"/>
    <property type="evidence" value="ECO:0007669"/>
    <property type="project" value="UniProtKB-KW"/>
</dbReference>
<sequence>MLKEYLDILKECSNENFERLKKDKIFKGAVERYFQLAVECVIDIGEILISNLKLRKPEDARDVIDILGESGIIPDDFAYKLGPITGFRNILVHNYIRVNQELVYKFLKENLTDFDHFAKYITQYLDTT</sequence>
<keyword evidence="3" id="KW-0378">Hydrolase</keyword>
<evidence type="ECO:0000313" key="6">
    <source>
        <dbReference type="Proteomes" id="UP000191663"/>
    </source>
</evidence>
<dbReference type="InterPro" id="IPR052379">
    <property type="entry name" value="Type_VII_TA_RNase"/>
</dbReference>
<dbReference type="NCBIfam" id="NF047751">
    <property type="entry name" value="HepT_toxin"/>
    <property type="match status" value="1"/>
</dbReference>
<keyword evidence="2" id="KW-0540">Nuclease</keyword>
<dbReference type="InterPro" id="IPR037038">
    <property type="entry name" value="HepT-like_sf"/>
</dbReference>
<accession>A0A1V4QG20</accession>
<evidence type="ECO:0008006" key="7">
    <source>
        <dbReference type="Google" id="ProtNLM"/>
    </source>
</evidence>
<dbReference type="PANTHER" id="PTHR33397:SF5">
    <property type="entry name" value="RNASE YUTE-RELATED"/>
    <property type="match status" value="1"/>
</dbReference>
<keyword evidence="1" id="KW-1277">Toxin-antitoxin system</keyword>
<name>A0A1V4QG20_UNCW3</name>